<name>V2TCC3_9GAMM</name>
<dbReference type="RefSeq" id="WP_023272304.1">
    <property type="nucleotide sequence ID" value="NZ_KI530712.1"/>
</dbReference>
<accession>V2TCC3</accession>
<gene>
    <name evidence="1" type="ORF">P256_00710</name>
</gene>
<evidence type="ECO:0000313" key="2">
    <source>
        <dbReference type="Proteomes" id="UP000023785"/>
    </source>
</evidence>
<dbReference type="STRING" id="1392540.P256_00710"/>
<keyword evidence="2" id="KW-1185">Reference proteome</keyword>
<dbReference type="AlphaFoldDB" id="V2TCC3"/>
<proteinExistence type="predicted"/>
<reference evidence="1 2" key="1">
    <citation type="submission" date="2013-10" db="EMBL/GenBank/DDBJ databases">
        <title>The Genome Sequence of Acinetobacter nectaris CIP 110549.</title>
        <authorList>
            <consortium name="The Broad Institute Genomics Platform"/>
            <consortium name="The Broad Institute Genome Sequencing Center for Infectious Disease"/>
            <person name="Cerqueira G."/>
            <person name="Feldgarden M."/>
            <person name="Courvalin P."/>
            <person name="Grillot-Courvalin C."/>
            <person name="Clermont D."/>
            <person name="Rocha E."/>
            <person name="Yoon E.-J."/>
            <person name="Nemec A."/>
            <person name="Young S.K."/>
            <person name="Zeng Q."/>
            <person name="Gargeya S."/>
            <person name="Fitzgerald M."/>
            <person name="Abouelleil A."/>
            <person name="Alvarado L."/>
            <person name="Berlin A.M."/>
            <person name="Chapman S.B."/>
            <person name="Gainer-Dewar J."/>
            <person name="Goldberg J."/>
            <person name="Gnerre S."/>
            <person name="Griggs A."/>
            <person name="Gujja S."/>
            <person name="Hansen M."/>
            <person name="Howarth C."/>
            <person name="Imamovic A."/>
            <person name="Ireland A."/>
            <person name="Larimer J."/>
            <person name="McCowan C."/>
            <person name="Murphy C."/>
            <person name="Pearson M."/>
            <person name="Poon T.W."/>
            <person name="Priest M."/>
            <person name="Roberts A."/>
            <person name="Saif S."/>
            <person name="Shea T."/>
            <person name="Sykes S."/>
            <person name="Wortman J."/>
            <person name="Nusbaum C."/>
            <person name="Birren B."/>
        </authorList>
    </citation>
    <scope>NUCLEOTIDE SEQUENCE [LARGE SCALE GENOMIC DNA]</scope>
    <source>
        <strain evidence="1 2">CIP 110549</strain>
    </source>
</reference>
<protein>
    <submittedName>
        <fullName evidence="1">Uncharacterized protein</fullName>
    </submittedName>
</protein>
<dbReference type="EMBL" id="AYER01000003">
    <property type="protein sequence ID" value="ESK40263.1"/>
    <property type="molecule type" value="Genomic_DNA"/>
</dbReference>
<dbReference type="HOGENOM" id="CLU_3113537_0_0_6"/>
<evidence type="ECO:0000313" key="1">
    <source>
        <dbReference type="EMBL" id="ESK40263.1"/>
    </source>
</evidence>
<organism evidence="1 2">
    <name type="scientific">Acinetobacter nectaris CIP 110549</name>
    <dbReference type="NCBI Taxonomy" id="1392540"/>
    <lineage>
        <taxon>Bacteria</taxon>
        <taxon>Pseudomonadati</taxon>
        <taxon>Pseudomonadota</taxon>
        <taxon>Gammaproteobacteria</taxon>
        <taxon>Moraxellales</taxon>
        <taxon>Moraxellaceae</taxon>
        <taxon>Acinetobacter</taxon>
    </lineage>
</organism>
<dbReference type="PATRIC" id="fig|1392540.3.peg.691"/>
<comment type="caution">
    <text evidence="1">The sequence shown here is derived from an EMBL/GenBank/DDBJ whole genome shotgun (WGS) entry which is preliminary data.</text>
</comment>
<dbReference type="Proteomes" id="UP000023785">
    <property type="component" value="Unassembled WGS sequence"/>
</dbReference>
<sequence length="50" mass="5836">MTRNEVRLILVQQALEQRIINHDYIVRVLEPLVSYICDGVPQSQSPKKDE</sequence>